<feature type="compositionally biased region" description="Low complexity" evidence="10">
    <location>
        <begin position="439"/>
        <end position="469"/>
    </location>
</feature>
<evidence type="ECO:0000259" key="13">
    <source>
        <dbReference type="PROSITE" id="PS50262"/>
    </source>
</evidence>
<dbReference type="Proteomes" id="UP000075885">
    <property type="component" value="Unassembled WGS sequence"/>
</dbReference>
<dbReference type="GO" id="GO:0042923">
    <property type="term" value="F:neuropeptide binding"/>
    <property type="evidence" value="ECO:0007669"/>
    <property type="project" value="TreeGrafter"/>
</dbReference>
<comment type="similarity">
    <text evidence="2 9">Belongs to the G-protein coupled receptor 1 family.</text>
</comment>
<dbReference type="PANTHER" id="PTHR24235">
    <property type="entry name" value="NEUROPEPTIDE Y RECEPTOR"/>
    <property type="match status" value="1"/>
</dbReference>
<dbReference type="GO" id="GO:0004983">
    <property type="term" value="F:neuropeptide Y receptor activity"/>
    <property type="evidence" value="ECO:0007669"/>
    <property type="project" value="InterPro"/>
</dbReference>
<evidence type="ECO:0000313" key="14">
    <source>
        <dbReference type="EnsemblMetazoa" id="AEPI007386-PA"/>
    </source>
</evidence>
<dbReference type="EnsemblMetazoa" id="AEPI007386-RA">
    <property type="protein sequence ID" value="AEPI007386-PA"/>
    <property type="gene ID" value="AEPI007386"/>
</dbReference>
<reference evidence="14" key="2">
    <citation type="submission" date="2020-05" db="UniProtKB">
        <authorList>
            <consortium name="EnsemblMetazoa"/>
        </authorList>
    </citation>
    <scope>IDENTIFICATION</scope>
    <source>
        <strain evidence="14">Epiroticus2</strain>
    </source>
</reference>
<feature type="compositionally biased region" description="Polar residues" evidence="10">
    <location>
        <begin position="427"/>
        <end position="437"/>
    </location>
</feature>
<keyword evidence="8 9" id="KW-0807">Transducer</keyword>
<feature type="domain" description="G-protein coupled receptors family 1 profile" evidence="13">
    <location>
        <begin position="116"/>
        <end position="384"/>
    </location>
</feature>
<feature type="region of interest" description="Disordered" evidence="10">
    <location>
        <begin position="409"/>
        <end position="475"/>
    </location>
</feature>
<evidence type="ECO:0000256" key="7">
    <source>
        <dbReference type="ARBA" id="ARBA00023170"/>
    </source>
</evidence>
<keyword evidence="4 11" id="KW-1133">Transmembrane helix</keyword>
<feature type="transmembrane region" description="Helical" evidence="11">
    <location>
        <begin position="137"/>
        <end position="157"/>
    </location>
</feature>
<dbReference type="AlphaFoldDB" id="A0A182PKC0"/>
<keyword evidence="3 9" id="KW-0812">Transmembrane</keyword>
<feature type="chain" id="PRO_5008131428" description="G-protein coupled receptors family 1 profile domain-containing protein" evidence="12">
    <location>
        <begin position="18"/>
        <end position="580"/>
    </location>
</feature>
<evidence type="ECO:0000256" key="1">
    <source>
        <dbReference type="ARBA" id="ARBA00004141"/>
    </source>
</evidence>
<dbReference type="InterPro" id="IPR000611">
    <property type="entry name" value="NPY_rcpt"/>
</dbReference>
<organism evidence="14 15">
    <name type="scientific">Anopheles epiroticus</name>
    <dbReference type="NCBI Taxonomy" id="199890"/>
    <lineage>
        <taxon>Eukaryota</taxon>
        <taxon>Metazoa</taxon>
        <taxon>Ecdysozoa</taxon>
        <taxon>Arthropoda</taxon>
        <taxon>Hexapoda</taxon>
        <taxon>Insecta</taxon>
        <taxon>Pterygota</taxon>
        <taxon>Neoptera</taxon>
        <taxon>Endopterygota</taxon>
        <taxon>Diptera</taxon>
        <taxon>Nematocera</taxon>
        <taxon>Culicoidea</taxon>
        <taxon>Culicidae</taxon>
        <taxon>Anophelinae</taxon>
        <taxon>Anopheles</taxon>
    </lineage>
</organism>
<feature type="transmembrane region" description="Helical" evidence="11">
    <location>
        <begin position="365"/>
        <end position="387"/>
    </location>
</feature>
<evidence type="ECO:0000256" key="9">
    <source>
        <dbReference type="RuleBase" id="RU000688"/>
    </source>
</evidence>
<keyword evidence="7 9" id="KW-0675">Receptor</keyword>
<feature type="signal peptide" evidence="12">
    <location>
        <begin position="1"/>
        <end position="17"/>
    </location>
</feature>
<feature type="transmembrane region" description="Helical" evidence="11">
    <location>
        <begin position="211"/>
        <end position="235"/>
    </location>
</feature>
<dbReference type="InterPro" id="IPR000276">
    <property type="entry name" value="GPCR_Rhodpsn"/>
</dbReference>
<evidence type="ECO:0000256" key="3">
    <source>
        <dbReference type="ARBA" id="ARBA00022692"/>
    </source>
</evidence>
<dbReference type="STRING" id="199890.A0A182PKC0"/>
<comment type="subcellular location">
    <subcellularLocation>
        <location evidence="1">Membrane</location>
        <topology evidence="1">Multi-pass membrane protein</topology>
    </subcellularLocation>
</comment>
<dbReference type="Gene3D" id="1.20.1070.10">
    <property type="entry name" value="Rhodopsin 7-helix transmembrane proteins"/>
    <property type="match status" value="1"/>
</dbReference>
<protein>
    <recommendedName>
        <fullName evidence="13">G-protein coupled receptors family 1 profile domain-containing protein</fullName>
    </recommendedName>
</protein>
<name>A0A182PKC0_9DIPT</name>
<dbReference type="PRINTS" id="PR00237">
    <property type="entry name" value="GPCRRHODOPSN"/>
</dbReference>
<dbReference type="SUPFAM" id="SSF81321">
    <property type="entry name" value="Family A G protein-coupled receptor-like"/>
    <property type="match status" value="1"/>
</dbReference>
<keyword evidence="12" id="KW-0732">Signal</keyword>
<evidence type="ECO:0000256" key="6">
    <source>
        <dbReference type="ARBA" id="ARBA00023136"/>
    </source>
</evidence>
<dbReference type="SMART" id="SM01381">
    <property type="entry name" value="7TM_GPCR_Srsx"/>
    <property type="match status" value="1"/>
</dbReference>
<feature type="compositionally biased region" description="Gly residues" evidence="10">
    <location>
        <begin position="410"/>
        <end position="422"/>
    </location>
</feature>
<feature type="transmembrane region" description="Helical" evidence="11">
    <location>
        <begin position="97"/>
        <end position="125"/>
    </location>
</feature>
<accession>A0A182PKC0</accession>
<proteinExistence type="inferred from homology"/>
<dbReference type="Pfam" id="PF00001">
    <property type="entry name" value="7tm_1"/>
    <property type="match status" value="1"/>
</dbReference>
<dbReference type="VEuPathDB" id="VectorBase:AEPI007386"/>
<evidence type="ECO:0000256" key="2">
    <source>
        <dbReference type="ARBA" id="ARBA00010663"/>
    </source>
</evidence>
<evidence type="ECO:0000256" key="4">
    <source>
        <dbReference type="ARBA" id="ARBA00022989"/>
    </source>
</evidence>
<feature type="transmembrane region" description="Helical" evidence="11">
    <location>
        <begin position="272"/>
        <end position="295"/>
    </location>
</feature>
<evidence type="ECO:0000256" key="5">
    <source>
        <dbReference type="ARBA" id="ARBA00023040"/>
    </source>
</evidence>
<dbReference type="PANTHER" id="PTHR24235:SF29">
    <property type="entry name" value="GH23382P"/>
    <property type="match status" value="1"/>
</dbReference>
<evidence type="ECO:0000313" key="15">
    <source>
        <dbReference type="Proteomes" id="UP000075885"/>
    </source>
</evidence>
<sequence length="580" mass="63030">MLTPASTLVSLVGAVTAATAASTAPAAMASLVLDHTGLPLAVTGPPATTMIPSRGLLPSNATNLTLTLEELLLFGRPNSSTVAPASVDNDIIFSNKLVQIVFCVLYSSIFVLGVFGNVLVCYVVFRNKAMQTVTNLFITNLALSDILLCVLAVPFTPSYTFMRRWVFGKLLCHTVPLAQGCSVYISTLTLTSIAIDRFFVIIYPFHPRMKLSTCITIIVLIWSFAIMVTMPYGLYMKMHGVALNSTDSASGALPSAMYCEELWPSEEMRKTFSIVTSILQFVLPFIIMAFCYICVSIRLNDRARTKPGSKTSRREEADRDRKKRTNRMLISMVAIFGISWLPLNVVNMCNDFNSDINSWRFYNLIFFIAHLTAMSSTCYNPFLYAWLNDNFRKEFKQVLPCFDPSRGRAGTVGGNRGAGGGWRSERTCNGNNDTVQETLIPSSQILPSSRSSQPQQQQQQQLSSSSSQGQGQGPTVDSILLSEVVPPLSLPPPLTGNVLPSVQSAETVILPSGVLETPFDVQLIPSVGTPVSNGMSDATNLTPSTGVRNGLNHACTNPKLSSLILINDGTTADSKMPAIL</sequence>
<dbReference type="PROSITE" id="PS00237">
    <property type="entry name" value="G_PROTEIN_RECEP_F1_1"/>
    <property type="match status" value="1"/>
</dbReference>
<evidence type="ECO:0000256" key="12">
    <source>
        <dbReference type="SAM" id="SignalP"/>
    </source>
</evidence>
<dbReference type="InterPro" id="IPR017452">
    <property type="entry name" value="GPCR_Rhodpsn_7TM"/>
</dbReference>
<feature type="transmembrane region" description="Helical" evidence="11">
    <location>
        <begin position="328"/>
        <end position="345"/>
    </location>
</feature>
<dbReference type="GO" id="GO:0005886">
    <property type="term" value="C:plasma membrane"/>
    <property type="evidence" value="ECO:0007669"/>
    <property type="project" value="TreeGrafter"/>
</dbReference>
<feature type="transmembrane region" description="Helical" evidence="11">
    <location>
        <begin position="177"/>
        <end position="199"/>
    </location>
</feature>
<keyword evidence="5 9" id="KW-0297">G-protein coupled receptor</keyword>
<keyword evidence="6 11" id="KW-0472">Membrane</keyword>
<reference evidence="15" key="1">
    <citation type="submission" date="2013-03" db="EMBL/GenBank/DDBJ databases">
        <title>The Genome Sequence of Anopheles epiroticus epiroticus2.</title>
        <authorList>
            <consortium name="The Broad Institute Genomics Platform"/>
            <person name="Neafsey D.E."/>
            <person name="Howell P."/>
            <person name="Walker B."/>
            <person name="Young S.K."/>
            <person name="Zeng Q."/>
            <person name="Gargeya S."/>
            <person name="Fitzgerald M."/>
            <person name="Haas B."/>
            <person name="Abouelleil A."/>
            <person name="Allen A.W."/>
            <person name="Alvarado L."/>
            <person name="Arachchi H.M."/>
            <person name="Berlin A.M."/>
            <person name="Chapman S.B."/>
            <person name="Gainer-Dewar J."/>
            <person name="Goldberg J."/>
            <person name="Griggs A."/>
            <person name="Gujja S."/>
            <person name="Hansen M."/>
            <person name="Howarth C."/>
            <person name="Imamovic A."/>
            <person name="Ireland A."/>
            <person name="Larimer J."/>
            <person name="McCowan C."/>
            <person name="Murphy C."/>
            <person name="Pearson M."/>
            <person name="Poon T.W."/>
            <person name="Priest M."/>
            <person name="Roberts A."/>
            <person name="Saif S."/>
            <person name="Shea T."/>
            <person name="Sisk P."/>
            <person name="Sykes S."/>
            <person name="Wortman J."/>
            <person name="Nusbaum C."/>
            <person name="Birren B."/>
        </authorList>
    </citation>
    <scope>NUCLEOTIDE SEQUENCE [LARGE SCALE GENOMIC DNA]</scope>
    <source>
        <strain evidence="15">Epiroticus2</strain>
    </source>
</reference>
<evidence type="ECO:0000256" key="8">
    <source>
        <dbReference type="ARBA" id="ARBA00023224"/>
    </source>
</evidence>
<evidence type="ECO:0000256" key="11">
    <source>
        <dbReference type="SAM" id="Phobius"/>
    </source>
</evidence>
<dbReference type="GO" id="GO:0043005">
    <property type="term" value="C:neuron projection"/>
    <property type="evidence" value="ECO:0007669"/>
    <property type="project" value="TreeGrafter"/>
</dbReference>
<dbReference type="PRINTS" id="PR01012">
    <property type="entry name" value="NRPEPTIDEYR"/>
</dbReference>
<dbReference type="PROSITE" id="PS50262">
    <property type="entry name" value="G_PROTEIN_RECEP_F1_2"/>
    <property type="match status" value="1"/>
</dbReference>
<dbReference type="CDD" id="cd15203">
    <property type="entry name" value="7tmA_NPYR-like"/>
    <property type="match status" value="1"/>
</dbReference>
<evidence type="ECO:0000256" key="10">
    <source>
        <dbReference type="SAM" id="MobiDB-lite"/>
    </source>
</evidence>
<keyword evidence="15" id="KW-1185">Reference proteome</keyword>